<dbReference type="Proteomes" id="UP001445076">
    <property type="component" value="Unassembled WGS sequence"/>
</dbReference>
<dbReference type="InterPro" id="IPR029426">
    <property type="entry name" value="FAM86_N"/>
</dbReference>
<evidence type="ECO:0000256" key="1">
    <source>
        <dbReference type="ARBA" id="ARBA00005511"/>
    </source>
</evidence>
<feature type="domain" description="FAM86 N-terminal" evidence="4">
    <location>
        <begin position="16"/>
        <end position="77"/>
    </location>
</feature>
<sequence length="412" mass="45665">MYELLARAHLAGVPTSRTLWAHVAKSLDTVLEEVSETELVSGLLKASLQHPLAVAAPRSTTHAREVLQWLRDQWRARGWNLPSEFIPEEISCPDYAPEVSYKTYVGWGGSVMGQVGVTLLESDGGITHNTTGLTTWYGAAILAQWASDNPAIIAGRRVMELGAGVGFTASVILTSPAEGQPPPLTYTLTDCHHHVLTLLQHNLTLNLASSPPKVVEVGDGRVVTKVGVLQVDWRRPPPLPPVDVVLAADVVYARHLIPALVTLIRSILDGSADEEHSQDMVIKRKSENRSVYGQQGKTEREECNMMQHPAEREGAEFKEKQRISEEINEEDKVSKRKEEGVNEREAYIACTRRNQETLSVFLEEVQHQGLSHTLVYQATLGTDTALFLYNETHLPVKIYKITLPHNVPHPDV</sequence>
<dbReference type="SUPFAM" id="SSF53335">
    <property type="entry name" value="S-adenosyl-L-methionine-dependent methyltransferases"/>
    <property type="match status" value="1"/>
</dbReference>
<dbReference type="GO" id="GO:0032991">
    <property type="term" value="C:protein-containing complex"/>
    <property type="evidence" value="ECO:0007669"/>
    <property type="project" value="TreeGrafter"/>
</dbReference>
<gene>
    <name evidence="5" type="ORF">OTU49_011875</name>
</gene>
<protein>
    <recommendedName>
        <fullName evidence="4">FAM86 N-terminal domain-containing protein</fullName>
    </recommendedName>
</protein>
<keyword evidence="2" id="KW-0808">Transferase</keyword>
<dbReference type="InterPro" id="IPR019410">
    <property type="entry name" value="Methyltransf_16"/>
</dbReference>
<dbReference type="PANTHER" id="PTHR14614:SF130">
    <property type="entry name" value="PROTEIN-LYSINE N-METHYLTRANSFERASE EEF2KMT"/>
    <property type="match status" value="1"/>
</dbReference>
<reference evidence="5 6" key="1">
    <citation type="journal article" date="2024" name="BMC Genomics">
        <title>Genome assembly of redclaw crayfish (Cherax quadricarinatus) provides insights into its immune adaptation and hypoxia tolerance.</title>
        <authorList>
            <person name="Liu Z."/>
            <person name="Zheng J."/>
            <person name="Li H."/>
            <person name="Fang K."/>
            <person name="Wang S."/>
            <person name="He J."/>
            <person name="Zhou D."/>
            <person name="Weng S."/>
            <person name="Chi M."/>
            <person name="Gu Z."/>
            <person name="He J."/>
            <person name="Li F."/>
            <person name="Wang M."/>
        </authorList>
    </citation>
    <scope>NUCLEOTIDE SEQUENCE [LARGE SCALE GENOMIC DNA]</scope>
    <source>
        <strain evidence="5">ZL_2023a</strain>
    </source>
</reference>
<keyword evidence="6" id="KW-1185">Reference proteome</keyword>
<dbReference type="InterPro" id="IPR029063">
    <property type="entry name" value="SAM-dependent_MTases_sf"/>
</dbReference>
<dbReference type="GO" id="GO:0016740">
    <property type="term" value="F:transferase activity"/>
    <property type="evidence" value="ECO:0007669"/>
    <property type="project" value="UniProtKB-KW"/>
</dbReference>
<comment type="caution">
    <text evidence="5">The sequence shown here is derived from an EMBL/GenBank/DDBJ whole genome shotgun (WGS) entry which is preliminary data.</text>
</comment>
<dbReference type="Pfam" id="PF14904">
    <property type="entry name" value="FAM86"/>
    <property type="match status" value="1"/>
</dbReference>
<comment type="similarity">
    <text evidence="1">Belongs to the class I-like SAM-binding methyltransferase superfamily. EEF2KMT family.</text>
</comment>
<evidence type="ECO:0000313" key="6">
    <source>
        <dbReference type="Proteomes" id="UP001445076"/>
    </source>
</evidence>
<evidence type="ECO:0000259" key="4">
    <source>
        <dbReference type="Pfam" id="PF14904"/>
    </source>
</evidence>
<feature type="region of interest" description="Disordered" evidence="3">
    <location>
        <begin position="310"/>
        <end position="338"/>
    </location>
</feature>
<dbReference type="EMBL" id="JARKIK010000091">
    <property type="protein sequence ID" value="KAK8723168.1"/>
    <property type="molecule type" value="Genomic_DNA"/>
</dbReference>
<dbReference type="Gene3D" id="3.40.50.150">
    <property type="entry name" value="Vaccinia Virus protein VP39"/>
    <property type="match status" value="1"/>
</dbReference>
<accession>A0AAW0W161</accession>
<dbReference type="Pfam" id="PF10294">
    <property type="entry name" value="Methyltransf_16"/>
    <property type="match status" value="1"/>
</dbReference>
<evidence type="ECO:0000256" key="2">
    <source>
        <dbReference type="ARBA" id="ARBA00022679"/>
    </source>
</evidence>
<dbReference type="AlphaFoldDB" id="A0AAW0W161"/>
<organism evidence="5 6">
    <name type="scientific">Cherax quadricarinatus</name>
    <name type="common">Australian red claw crayfish</name>
    <dbReference type="NCBI Taxonomy" id="27406"/>
    <lineage>
        <taxon>Eukaryota</taxon>
        <taxon>Metazoa</taxon>
        <taxon>Ecdysozoa</taxon>
        <taxon>Arthropoda</taxon>
        <taxon>Crustacea</taxon>
        <taxon>Multicrustacea</taxon>
        <taxon>Malacostraca</taxon>
        <taxon>Eumalacostraca</taxon>
        <taxon>Eucarida</taxon>
        <taxon>Decapoda</taxon>
        <taxon>Pleocyemata</taxon>
        <taxon>Astacidea</taxon>
        <taxon>Parastacoidea</taxon>
        <taxon>Parastacidae</taxon>
        <taxon>Cherax</taxon>
    </lineage>
</organism>
<name>A0AAW0W161_CHEQU</name>
<evidence type="ECO:0000313" key="5">
    <source>
        <dbReference type="EMBL" id="KAK8723168.1"/>
    </source>
</evidence>
<dbReference type="PANTHER" id="PTHR14614">
    <property type="entry name" value="HEPATOCELLULAR CARCINOMA-ASSOCIATED ANTIGEN"/>
    <property type="match status" value="1"/>
</dbReference>
<proteinExistence type="inferred from homology"/>
<evidence type="ECO:0000256" key="3">
    <source>
        <dbReference type="SAM" id="MobiDB-lite"/>
    </source>
</evidence>